<dbReference type="Pfam" id="PF12796">
    <property type="entry name" value="Ank_2"/>
    <property type="match status" value="1"/>
</dbReference>
<evidence type="ECO:0000256" key="3">
    <source>
        <dbReference type="PROSITE-ProRule" id="PRU00023"/>
    </source>
</evidence>
<organism evidence="4 5">
    <name type="scientific">Triparma retinervis</name>
    <dbReference type="NCBI Taxonomy" id="2557542"/>
    <lineage>
        <taxon>Eukaryota</taxon>
        <taxon>Sar</taxon>
        <taxon>Stramenopiles</taxon>
        <taxon>Ochrophyta</taxon>
        <taxon>Bolidophyceae</taxon>
        <taxon>Parmales</taxon>
        <taxon>Triparmaceae</taxon>
        <taxon>Triparma</taxon>
    </lineage>
</organism>
<sequence>MSSFAVGRAGNIDDADSDAVLMQKAKEIQERAKGKAESLERYEKSTKNRQEYRVKALHNSSQYNGITTDVSNILMMINDGVDIDGEWIMRGTDERFPCTAIYRAAKTGHTRAAKCLIQHGADFEKSAEDGNRPLHVAAAFGNHEVIGYLLSQGADFTAKNEAGQSPWILAFERHDSEGKKCLALLEKEGAEVEEKEKCVVM</sequence>
<dbReference type="EMBL" id="BRXZ01007088">
    <property type="protein sequence ID" value="GMI24025.1"/>
    <property type="molecule type" value="Genomic_DNA"/>
</dbReference>
<dbReference type="SMART" id="SM00248">
    <property type="entry name" value="ANK"/>
    <property type="match status" value="2"/>
</dbReference>
<reference evidence="4" key="1">
    <citation type="submission" date="2022-07" db="EMBL/GenBank/DDBJ databases">
        <title>Genome analysis of Parmales, a sister group of diatoms, reveals the evolutionary specialization of diatoms from phago-mixotrophs to photoautotrophs.</title>
        <authorList>
            <person name="Ban H."/>
            <person name="Sato S."/>
            <person name="Yoshikawa S."/>
            <person name="Kazumasa Y."/>
            <person name="Nakamura Y."/>
            <person name="Ichinomiya M."/>
            <person name="Saitoh K."/>
            <person name="Sato N."/>
            <person name="Blanc-Mathieu R."/>
            <person name="Endo H."/>
            <person name="Kuwata A."/>
            <person name="Ogata H."/>
        </authorList>
    </citation>
    <scope>NUCLEOTIDE SEQUENCE</scope>
</reference>
<keyword evidence="2 3" id="KW-0040">ANK repeat</keyword>
<accession>A0A9W7FZ76</accession>
<evidence type="ECO:0000256" key="1">
    <source>
        <dbReference type="ARBA" id="ARBA00022737"/>
    </source>
</evidence>
<dbReference type="InterPro" id="IPR036770">
    <property type="entry name" value="Ankyrin_rpt-contain_sf"/>
</dbReference>
<evidence type="ECO:0000313" key="4">
    <source>
        <dbReference type="EMBL" id="GMI24025.1"/>
    </source>
</evidence>
<keyword evidence="5" id="KW-1185">Reference proteome</keyword>
<keyword evidence="1" id="KW-0677">Repeat</keyword>
<name>A0A9W7FZ76_9STRA</name>
<comment type="caution">
    <text evidence="4">The sequence shown here is derived from an EMBL/GenBank/DDBJ whole genome shotgun (WGS) entry which is preliminary data.</text>
</comment>
<proteinExistence type="predicted"/>
<dbReference type="PANTHER" id="PTHR24171:SF9">
    <property type="entry name" value="ANKYRIN REPEAT DOMAIN-CONTAINING PROTEIN 39"/>
    <property type="match status" value="1"/>
</dbReference>
<protein>
    <submittedName>
        <fullName evidence="4">Uncharacterized protein</fullName>
    </submittedName>
</protein>
<dbReference type="AlphaFoldDB" id="A0A9W7FZ76"/>
<dbReference type="PROSITE" id="PS50088">
    <property type="entry name" value="ANK_REPEAT"/>
    <property type="match status" value="1"/>
</dbReference>
<dbReference type="Proteomes" id="UP001165082">
    <property type="component" value="Unassembled WGS sequence"/>
</dbReference>
<evidence type="ECO:0000256" key="2">
    <source>
        <dbReference type="ARBA" id="ARBA00023043"/>
    </source>
</evidence>
<dbReference type="InterPro" id="IPR002110">
    <property type="entry name" value="Ankyrin_rpt"/>
</dbReference>
<feature type="repeat" description="ANK" evidence="3">
    <location>
        <begin position="129"/>
        <end position="161"/>
    </location>
</feature>
<dbReference type="PROSITE" id="PS50297">
    <property type="entry name" value="ANK_REP_REGION"/>
    <property type="match status" value="1"/>
</dbReference>
<dbReference type="SUPFAM" id="SSF48403">
    <property type="entry name" value="Ankyrin repeat"/>
    <property type="match status" value="1"/>
</dbReference>
<dbReference type="PANTHER" id="PTHR24171">
    <property type="entry name" value="ANKYRIN REPEAT DOMAIN-CONTAINING PROTEIN 39-RELATED"/>
    <property type="match status" value="1"/>
</dbReference>
<dbReference type="OrthoDB" id="189682at2759"/>
<evidence type="ECO:0000313" key="5">
    <source>
        <dbReference type="Proteomes" id="UP001165082"/>
    </source>
</evidence>
<dbReference type="Gene3D" id="1.25.40.20">
    <property type="entry name" value="Ankyrin repeat-containing domain"/>
    <property type="match status" value="1"/>
</dbReference>
<gene>
    <name evidence="4" type="ORF">TrRE_jg9756</name>
</gene>